<organism evidence="3 4">
    <name type="scientific">Burkholderia ambifaria (strain MC40-6)</name>
    <dbReference type="NCBI Taxonomy" id="398577"/>
    <lineage>
        <taxon>Bacteria</taxon>
        <taxon>Pseudomonadati</taxon>
        <taxon>Pseudomonadota</taxon>
        <taxon>Betaproteobacteria</taxon>
        <taxon>Burkholderiales</taxon>
        <taxon>Burkholderiaceae</taxon>
        <taxon>Burkholderia</taxon>
        <taxon>Burkholderia cepacia complex</taxon>
    </lineage>
</organism>
<evidence type="ECO:0000313" key="3">
    <source>
        <dbReference type="EMBL" id="ACB69071.1"/>
    </source>
</evidence>
<feature type="signal peptide" evidence="1">
    <location>
        <begin position="1"/>
        <end position="24"/>
    </location>
</feature>
<dbReference type="InterPro" id="IPR036937">
    <property type="entry name" value="Adhesion_dom_fimbrial_sf"/>
</dbReference>
<evidence type="ECO:0000259" key="2">
    <source>
        <dbReference type="Pfam" id="PF00419"/>
    </source>
</evidence>
<dbReference type="InterPro" id="IPR008966">
    <property type="entry name" value="Adhesion_dom_sf"/>
</dbReference>
<dbReference type="EMBL" id="CP001028">
    <property type="protein sequence ID" value="ACB69071.1"/>
    <property type="molecule type" value="Genomic_DNA"/>
</dbReference>
<dbReference type="KEGG" id="bac:BamMC406_6667"/>
<dbReference type="Proteomes" id="UP000001680">
    <property type="component" value="Plasmid pBMC401"/>
</dbReference>
<geneLocation type="plasmid" evidence="3 4">
    <name>pBMC401</name>
</geneLocation>
<name>B1Z6J4_BURA4</name>
<keyword evidence="1" id="KW-0732">Signal</keyword>
<proteinExistence type="predicted"/>
<dbReference type="PANTHER" id="PTHR33420:SF10">
    <property type="entry name" value="FIMBRIAE MAJOR SUBUNIT"/>
    <property type="match status" value="1"/>
</dbReference>
<dbReference type="GO" id="GO:0009289">
    <property type="term" value="C:pilus"/>
    <property type="evidence" value="ECO:0007669"/>
    <property type="project" value="InterPro"/>
</dbReference>
<dbReference type="GO" id="GO:0043709">
    <property type="term" value="P:cell adhesion involved in single-species biofilm formation"/>
    <property type="evidence" value="ECO:0007669"/>
    <property type="project" value="TreeGrafter"/>
</dbReference>
<keyword evidence="3" id="KW-0614">Plasmid</keyword>
<dbReference type="InterPro" id="IPR050263">
    <property type="entry name" value="Bact_Fimbrial_Adh_Pro"/>
</dbReference>
<sequence>MKKKVLSISIAALLGLIAAPIAFADPVAEGGGGGGATEAGGTEGGGTTTPVAVTQGKVTFDGELTTSTCSVQAGDEDKKVLLPKISTVDLAKKADTAGSTSFTIGVSNCATDVKAVAAHFEMTNMDPDTGNLKNLAEAATAAKNVTVQLVNSDGTGVRAGTTGRFFNVAGTGTERGATLIYGGQYYATGETTAGKVNSFARFTLAYQ</sequence>
<evidence type="ECO:0000256" key="1">
    <source>
        <dbReference type="SAM" id="SignalP"/>
    </source>
</evidence>
<dbReference type="Gene3D" id="2.60.40.1090">
    <property type="entry name" value="Fimbrial-type adhesion domain"/>
    <property type="match status" value="1"/>
</dbReference>
<accession>B1Z6J4</accession>
<dbReference type="SUPFAM" id="SSF49401">
    <property type="entry name" value="Bacterial adhesins"/>
    <property type="match status" value="1"/>
</dbReference>
<feature type="domain" description="Fimbrial-type adhesion" evidence="2">
    <location>
        <begin position="59"/>
        <end position="207"/>
    </location>
</feature>
<evidence type="ECO:0000313" key="4">
    <source>
        <dbReference type="Proteomes" id="UP000001680"/>
    </source>
</evidence>
<reference evidence="4" key="1">
    <citation type="submission" date="2008-04" db="EMBL/GenBank/DDBJ databases">
        <title>Complete sequence of plasmid 1 of Burkholderia ambifaria MC40-6.</title>
        <authorList>
            <person name="Copeland A."/>
            <person name="Lucas S."/>
            <person name="Lapidus A."/>
            <person name="Glavina del Rio T."/>
            <person name="Dalin E."/>
            <person name="Tice H."/>
            <person name="Pitluck S."/>
            <person name="Chain P."/>
            <person name="Malfatti S."/>
            <person name="Shin M."/>
            <person name="Vergez L."/>
            <person name="Lang D."/>
            <person name="Schmutz J."/>
            <person name="Larimer F."/>
            <person name="Land M."/>
            <person name="Hauser L."/>
            <person name="Kyrpides N."/>
            <person name="Lykidis A."/>
            <person name="Ramette A."/>
            <person name="Konstantinidis K."/>
            <person name="Tiedje J."/>
            <person name="Richardson P."/>
        </authorList>
    </citation>
    <scope>NUCLEOTIDE SEQUENCE [LARGE SCALE GENOMIC DNA]</scope>
    <source>
        <strain evidence="4">MC40-6</strain>
        <plasmid evidence="4">Plasmid pBMC401</plasmid>
    </source>
</reference>
<dbReference type="InterPro" id="IPR000259">
    <property type="entry name" value="Adhesion_dom_fimbrial"/>
</dbReference>
<dbReference type="AlphaFoldDB" id="B1Z6J4"/>
<dbReference type="RefSeq" id="WP_012367305.1">
    <property type="nucleotide sequence ID" value="NC_010553.1"/>
</dbReference>
<dbReference type="Pfam" id="PF00419">
    <property type="entry name" value="Fimbrial"/>
    <property type="match status" value="1"/>
</dbReference>
<protein>
    <submittedName>
        <fullName evidence="3">Fimbrial protein</fullName>
    </submittedName>
</protein>
<dbReference type="HOGENOM" id="CLU_088965_2_4_4"/>
<gene>
    <name evidence="3" type="ordered locus">BamMC406_6667</name>
</gene>
<feature type="chain" id="PRO_5002774391" evidence="1">
    <location>
        <begin position="25"/>
        <end position="207"/>
    </location>
</feature>
<dbReference type="PANTHER" id="PTHR33420">
    <property type="entry name" value="FIMBRIAL SUBUNIT ELFA-RELATED"/>
    <property type="match status" value="1"/>
</dbReference>